<dbReference type="GO" id="GO:0030246">
    <property type="term" value="F:carbohydrate binding"/>
    <property type="evidence" value="ECO:0007669"/>
    <property type="project" value="InterPro"/>
</dbReference>
<dbReference type="OrthoDB" id="2747330at2759"/>
<proteinExistence type="inferred from homology"/>
<evidence type="ECO:0000256" key="4">
    <source>
        <dbReference type="ARBA" id="ARBA00022750"/>
    </source>
</evidence>
<dbReference type="RefSeq" id="XP_003288308.1">
    <property type="nucleotide sequence ID" value="XM_003288260.1"/>
</dbReference>
<evidence type="ECO:0000259" key="9">
    <source>
        <dbReference type="PROSITE" id="PS51767"/>
    </source>
</evidence>
<protein>
    <recommendedName>
        <fullName evidence="9">Peptidase A1 domain-containing protein</fullName>
    </recommendedName>
</protein>
<keyword evidence="11" id="KW-1185">Reference proteome</keyword>
<dbReference type="EMBL" id="GL871069">
    <property type="protein sequence ID" value="EGC35170.1"/>
    <property type="molecule type" value="Genomic_DNA"/>
</dbReference>
<dbReference type="SMART" id="SM01063">
    <property type="entry name" value="CBM49"/>
    <property type="match status" value="1"/>
</dbReference>
<dbReference type="GeneID" id="10501726"/>
<dbReference type="InterPro" id="IPR019028">
    <property type="entry name" value="CBM_49"/>
</dbReference>
<dbReference type="eggNOG" id="KOG1339">
    <property type="taxonomic scope" value="Eukaryota"/>
</dbReference>
<dbReference type="FunFam" id="2.40.70.10:FF:000200">
    <property type="entry name" value="Uncharacterized protein"/>
    <property type="match status" value="1"/>
</dbReference>
<dbReference type="GO" id="GO:0006508">
    <property type="term" value="P:proteolysis"/>
    <property type="evidence" value="ECO:0007669"/>
    <property type="project" value="UniProtKB-KW"/>
</dbReference>
<dbReference type="MEROPS" id="A01.A92"/>
<feature type="region of interest" description="Disordered" evidence="8">
    <location>
        <begin position="368"/>
        <end position="396"/>
    </location>
</feature>
<organism evidence="10 11">
    <name type="scientific">Dictyostelium purpureum</name>
    <name type="common">Slime mold</name>
    <dbReference type="NCBI Taxonomy" id="5786"/>
    <lineage>
        <taxon>Eukaryota</taxon>
        <taxon>Amoebozoa</taxon>
        <taxon>Evosea</taxon>
        <taxon>Eumycetozoa</taxon>
        <taxon>Dictyostelia</taxon>
        <taxon>Dictyosteliales</taxon>
        <taxon>Dictyosteliaceae</taxon>
        <taxon>Dictyostelium</taxon>
    </lineage>
</organism>
<dbReference type="Gene3D" id="2.40.70.10">
    <property type="entry name" value="Acid Proteases"/>
    <property type="match status" value="2"/>
</dbReference>
<dbReference type="CDD" id="cd05471">
    <property type="entry name" value="pepsin_like"/>
    <property type="match status" value="1"/>
</dbReference>
<dbReference type="InterPro" id="IPR034164">
    <property type="entry name" value="Pepsin-like_dom"/>
</dbReference>
<gene>
    <name evidence="10" type="ORF">DICPUDRAFT_152520</name>
</gene>
<feature type="compositionally biased region" description="Acidic residues" evidence="8">
    <location>
        <begin position="374"/>
        <end position="383"/>
    </location>
</feature>
<accession>F0ZLK6</accession>
<dbReference type="Pfam" id="PF00026">
    <property type="entry name" value="Asp"/>
    <property type="match status" value="1"/>
</dbReference>
<dbReference type="OMA" id="DTEHNRM"/>
<dbReference type="SUPFAM" id="SSF50630">
    <property type="entry name" value="Acid proteases"/>
    <property type="match status" value="1"/>
</dbReference>
<reference evidence="11" key="1">
    <citation type="journal article" date="2011" name="Genome Biol.">
        <title>Comparative genomics of the social amoebae Dictyostelium discoideum and Dictyostelium purpureum.</title>
        <authorList>
            <consortium name="US DOE Joint Genome Institute (JGI-PGF)"/>
            <person name="Sucgang R."/>
            <person name="Kuo A."/>
            <person name="Tian X."/>
            <person name="Salerno W."/>
            <person name="Parikh A."/>
            <person name="Feasley C.L."/>
            <person name="Dalin E."/>
            <person name="Tu H."/>
            <person name="Huang E."/>
            <person name="Barry K."/>
            <person name="Lindquist E."/>
            <person name="Shapiro H."/>
            <person name="Bruce D."/>
            <person name="Schmutz J."/>
            <person name="Salamov A."/>
            <person name="Fey P."/>
            <person name="Gaudet P."/>
            <person name="Anjard C."/>
            <person name="Babu M.M."/>
            <person name="Basu S."/>
            <person name="Bushmanova Y."/>
            <person name="van der Wel H."/>
            <person name="Katoh-Kurasawa M."/>
            <person name="Dinh C."/>
            <person name="Coutinho P.M."/>
            <person name="Saito T."/>
            <person name="Elias M."/>
            <person name="Schaap P."/>
            <person name="Kay R.R."/>
            <person name="Henrissat B."/>
            <person name="Eichinger L."/>
            <person name="Rivero F."/>
            <person name="Putnam N.H."/>
            <person name="West C.M."/>
            <person name="Loomis W.F."/>
            <person name="Chisholm R.L."/>
            <person name="Shaulsky G."/>
            <person name="Strassmann J.E."/>
            <person name="Queller D.C."/>
            <person name="Kuspa A."/>
            <person name="Grigoriev I.V."/>
        </authorList>
    </citation>
    <scope>NUCLEOTIDE SEQUENCE [LARGE SCALE GENOMIC DNA]</scope>
    <source>
        <strain evidence="11">QSDP1</strain>
    </source>
</reference>
<evidence type="ECO:0000256" key="7">
    <source>
        <dbReference type="SAM" id="Coils"/>
    </source>
</evidence>
<name>F0ZLK6_DICPU</name>
<evidence type="ECO:0000256" key="2">
    <source>
        <dbReference type="ARBA" id="ARBA00022670"/>
    </source>
</evidence>
<keyword evidence="7" id="KW-0175">Coiled coil</keyword>
<evidence type="ECO:0000256" key="5">
    <source>
        <dbReference type="ARBA" id="ARBA00022801"/>
    </source>
</evidence>
<evidence type="ECO:0000256" key="8">
    <source>
        <dbReference type="SAM" id="MobiDB-lite"/>
    </source>
</evidence>
<dbReference type="KEGG" id="dpp:DICPUDRAFT_152520"/>
<comment type="similarity">
    <text evidence="1">Belongs to the peptidase A1 family.</text>
</comment>
<dbReference type="InParanoid" id="F0ZLK6"/>
<keyword evidence="2" id="KW-0645">Protease</keyword>
<evidence type="ECO:0000256" key="6">
    <source>
        <dbReference type="ARBA" id="ARBA00023145"/>
    </source>
</evidence>
<feature type="domain" description="Peptidase A1" evidence="9">
    <location>
        <begin position="8"/>
        <end position="346"/>
    </location>
</feature>
<dbReference type="STRING" id="5786.F0ZLK6"/>
<dbReference type="InterPro" id="IPR001461">
    <property type="entry name" value="Aspartic_peptidase_A1"/>
</dbReference>
<dbReference type="FunFam" id="2.40.70.10:FF:000220">
    <property type="entry name" value="Uncharacterized protein"/>
    <property type="match status" value="1"/>
</dbReference>
<dbReference type="PROSITE" id="PS51767">
    <property type="entry name" value="PEPTIDASE_A1"/>
    <property type="match status" value="1"/>
</dbReference>
<dbReference type="GO" id="GO:0004190">
    <property type="term" value="F:aspartic-type endopeptidase activity"/>
    <property type="evidence" value="ECO:0007669"/>
    <property type="project" value="UniProtKB-KW"/>
</dbReference>
<keyword evidence="6" id="KW-0865">Zymogen</keyword>
<keyword evidence="5" id="KW-0378">Hydrolase</keyword>
<dbReference type="PANTHER" id="PTHR47965:SF12">
    <property type="entry name" value="ASPARTIC PROTEINASE 3-RELATED"/>
    <property type="match status" value="1"/>
</dbReference>
<keyword evidence="3" id="KW-0732">Signal</keyword>
<dbReference type="PANTHER" id="PTHR47965">
    <property type="entry name" value="ASPARTYL PROTEASE-RELATED"/>
    <property type="match status" value="1"/>
</dbReference>
<evidence type="ECO:0000313" key="11">
    <source>
        <dbReference type="Proteomes" id="UP000001064"/>
    </source>
</evidence>
<keyword evidence="4" id="KW-0064">Aspartyl protease</keyword>
<dbReference type="AlphaFoldDB" id="F0ZLK6"/>
<dbReference type="InterPro" id="IPR021109">
    <property type="entry name" value="Peptidase_aspartic_dom_sf"/>
</dbReference>
<sequence length="765" mass="87594">MKGDIVQILTSINVGGVSQEVIVDTGSVLLVVPSTLCNSCQQPLPHYHPSSKIEYMGCDSGECKEMGNSCIEFKSNGIKVCGNQVRYLQNTEIITILVQDTFSFTNDTGDVLATFGSIVSNKGRSLEHGIIGLGKTCDGCRKSPIETIFEKTNISRIFSMWLDANYQGTLLLGDIDPQFSNSITYTPMLTIEESHYGVLLSNAGIYDKITETKMILTSKDFGEVIIDSGTSEALIDTRAYYKIKNFLQKDCKPGLCGQNSLLEGYCYNYPTNYFNIFPTIHIEMLGGATMEVEPKSYITSSYINGIRYRCFGIKPSPLKGKSIIGLSWLRDNYIVFDTEHNRMGFAKKLVDQFNSSSDSFDFSEFTREQQNNNDGDDDEDDIEFSSSYEGGDDSKELKPRFNDKKYVVKISDNDLLVEELQSQLDDYNRMLINDNLSMKQAKQILNSRKKIIKKLSELKSNQENNEEEIQQQKETYQYEEQLDQISNNNHIINNNINNNNKNSNNKHKRLEFQEPKQRKLREWFNKKEGKIYSTIYKPKYSNELLEDKKNNNYNNIDNNKQNQCLVLDNEKIFNNGNKTSELLSKRPNQNDTRSHPIVLKYDPETKRKSNIPVNYSNVGLKSNKKNLKYKLPRNIVPYYKNTNNTLLSRVTKKSNEGYSIQSENVCIFDFIQKKEFEWIDNNGKSYILWESTIVNHSQTSINKFILSTMDNVQYTIGMTRSVLDQTTTIISLPSNQTIPPNSSYRWIYTSNLKNSLSFSVECGLQ</sequence>
<dbReference type="Proteomes" id="UP000001064">
    <property type="component" value="Unassembled WGS sequence"/>
</dbReference>
<dbReference type="VEuPathDB" id="AmoebaDB:DICPUDRAFT_152520"/>
<dbReference type="InterPro" id="IPR033121">
    <property type="entry name" value="PEPTIDASE_A1"/>
</dbReference>
<feature type="coiled-coil region" evidence="7">
    <location>
        <begin position="448"/>
        <end position="513"/>
    </location>
</feature>
<dbReference type="PRINTS" id="PR00792">
    <property type="entry name" value="PEPSIN"/>
</dbReference>
<evidence type="ECO:0000256" key="3">
    <source>
        <dbReference type="ARBA" id="ARBA00022729"/>
    </source>
</evidence>
<evidence type="ECO:0000256" key="1">
    <source>
        <dbReference type="ARBA" id="ARBA00007447"/>
    </source>
</evidence>
<evidence type="ECO:0000313" key="10">
    <source>
        <dbReference type="EMBL" id="EGC35170.1"/>
    </source>
</evidence>